<name>A0A0M9DMY6_9BACI</name>
<comment type="caution">
    <text evidence="2">The sequence shown here is derived from an EMBL/GenBank/DDBJ whole genome shotgun (WGS) entry which is preliminary data.</text>
</comment>
<accession>A0A0M9DMY6</accession>
<sequence length="75" mass="8938">MQQEKTTQSTQDLVDIRHIQIRHDLPALERLEKYLQDIQNPYQFLCGNVTVHVRFLEDGNALSTQLKHYFSSYHH</sequence>
<dbReference type="Pfam" id="PF21757">
    <property type="entry name" value="DUF6870"/>
    <property type="match status" value="1"/>
</dbReference>
<protein>
    <recommendedName>
        <fullName evidence="1">DUF6870 domain-containing protein</fullName>
    </recommendedName>
</protein>
<keyword evidence="3" id="KW-1185">Reference proteome</keyword>
<gene>
    <name evidence="2" type="ORF">ADM90_05780</name>
</gene>
<evidence type="ECO:0000313" key="3">
    <source>
        <dbReference type="Proteomes" id="UP000037977"/>
    </source>
</evidence>
<reference evidence="2 3" key="1">
    <citation type="submission" date="2015-07" db="EMBL/GenBank/DDBJ databases">
        <title>Genome sequencing project for genomic taxonomy and phylogenomics of Bacillus-like bacteria.</title>
        <authorList>
            <person name="Liu B."/>
            <person name="Wang J."/>
            <person name="Zhu Y."/>
            <person name="Liu G."/>
            <person name="Chen Q."/>
            <person name="Chen Z."/>
            <person name="Che J."/>
            <person name="Ge C."/>
            <person name="Shi H."/>
            <person name="Pan Z."/>
            <person name="Liu X."/>
        </authorList>
    </citation>
    <scope>NUCLEOTIDE SEQUENCE [LARGE SCALE GENOMIC DNA]</scope>
    <source>
        <strain evidence="2 3">DSM 54</strain>
    </source>
</reference>
<evidence type="ECO:0000259" key="1">
    <source>
        <dbReference type="Pfam" id="PF21757"/>
    </source>
</evidence>
<dbReference type="EMBL" id="LGCI01000005">
    <property type="protein sequence ID" value="KOY83660.1"/>
    <property type="molecule type" value="Genomic_DNA"/>
</dbReference>
<organism evidence="2 3">
    <name type="scientific">Lysinibacillus macroides</name>
    <dbReference type="NCBI Taxonomy" id="33935"/>
    <lineage>
        <taxon>Bacteria</taxon>
        <taxon>Bacillati</taxon>
        <taxon>Bacillota</taxon>
        <taxon>Bacilli</taxon>
        <taxon>Bacillales</taxon>
        <taxon>Bacillaceae</taxon>
        <taxon>Lysinibacillus</taxon>
    </lineage>
</organism>
<dbReference type="InterPro" id="IPR049222">
    <property type="entry name" value="DUF6870"/>
</dbReference>
<dbReference type="AlphaFoldDB" id="A0A0M9DMY6"/>
<dbReference type="Proteomes" id="UP000037977">
    <property type="component" value="Unassembled WGS sequence"/>
</dbReference>
<proteinExistence type="predicted"/>
<dbReference type="PATRIC" id="fig|33935.3.peg.578"/>
<evidence type="ECO:0000313" key="2">
    <source>
        <dbReference type="EMBL" id="KOY83660.1"/>
    </source>
</evidence>
<feature type="domain" description="DUF6870" evidence="1">
    <location>
        <begin position="3"/>
        <end position="70"/>
    </location>
</feature>